<evidence type="ECO:0000259" key="1">
    <source>
        <dbReference type="Pfam" id="PF05050"/>
    </source>
</evidence>
<accession>A0A4R5LP83</accession>
<name>A0A4R5LP83_9GAMM</name>
<dbReference type="InterPro" id="IPR006342">
    <property type="entry name" value="FkbM_mtfrase"/>
</dbReference>
<dbReference type="Proteomes" id="UP000295554">
    <property type="component" value="Unassembled WGS sequence"/>
</dbReference>
<dbReference type="AlphaFoldDB" id="A0A4R5LP83"/>
<dbReference type="Pfam" id="PF05050">
    <property type="entry name" value="Methyltransf_21"/>
    <property type="match status" value="1"/>
</dbReference>
<protein>
    <submittedName>
        <fullName evidence="2">FkbM family methyltransferase</fullName>
    </submittedName>
</protein>
<keyword evidence="2" id="KW-0489">Methyltransferase</keyword>
<dbReference type="NCBIfam" id="TIGR01444">
    <property type="entry name" value="fkbM_fam"/>
    <property type="match status" value="1"/>
</dbReference>
<gene>
    <name evidence="2" type="ORF">E2F43_16540</name>
</gene>
<dbReference type="OrthoDB" id="9814604at2"/>
<comment type="caution">
    <text evidence="2">The sequence shown here is derived from an EMBL/GenBank/DDBJ whole genome shotgun (WGS) entry which is preliminary data.</text>
</comment>
<keyword evidence="2" id="KW-0808">Transferase</keyword>
<organism evidence="2 3">
    <name type="scientific">Seongchinamella unica</name>
    <dbReference type="NCBI Taxonomy" id="2547392"/>
    <lineage>
        <taxon>Bacteria</taxon>
        <taxon>Pseudomonadati</taxon>
        <taxon>Pseudomonadota</taxon>
        <taxon>Gammaproteobacteria</taxon>
        <taxon>Cellvibrionales</taxon>
        <taxon>Halieaceae</taxon>
        <taxon>Seongchinamella</taxon>
    </lineage>
</organism>
<feature type="domain" description="Methyltransferase FkbM" evidence="1">
    <location>
        <begin position="33"/>
        <end position="186"/>
    </location>
</feature>
<dbReference type="GO" id="GO:0008168">
    <property type="term" value="F:methyltransferase activity"/>
    <property type="evidence" value="ECO:0007669"/>
    <property type="project" value="UniProtKB-KW"/>
</dbReference>
<dbReference type="InterPro" id="IPR052514">
    <property type="entry name" value="SAM-dependent_MTase"/>
</dbReference>
<dbReference type="SUPFAM" id="SSF53335">
    <property type="entry name" value="S-adenosyl-L-methionine-dependent methyltransferases"/>
    <property type="match status" value="1"/>
</dbReference>
<evidence type="ECO:0000313" key="2">
    <source>
        <dbReference type="EMBL" id="TDG12199.1"/>
    </source>
</evidence>
<reference evidence="2 3" key="1">
    <citation type="submission" date="2019-03" db="EMBL/GenBank/DDBJ databases">
        <title>Seongchinamella monodicae gen. nov., sp. nov., a novel member of the Gammaproteobacteria isolated from a tidal mudflat of beach.</title>
        <authorList>
            <person name="Yang H.G."/>
            <person name="Kang J.W."/>
            <person name="Lee S.D."/>
        </authorList>
    </citation>
    <scope>NUCLEOTIDE SEQUENCE [LARGE SCALE GENOMIC DNA]</scope>
    <source>
        <strain evidence="2 3">GH4-78</strain>
    </source>
</reference>
<dbReference type="GO" id="GO:0032259">
    <property type="term" value="P:methylation"/>
    <property type="evidence" value="ECO:0007669"/>
    <property type="project" value="UniProtKB-KW"/>
</dbReference>
<dbReference type="InterPro" id="IPR029063">
    <property type="entry name" value="SAM-dependent_MTases_sf"/>
</dbReference>
<dbReference type="PANTHER" id="PTHR34203">
    <property type="entry name" value="METHYLTRANSFERASE, FKBM FAMILY PROTEIN"/>
    <property type="match status" value="1"/>
</dbReference>
<evidence type="ECO:0000313" key="3">
    <source>
        <dbReference type="Proteomes" id="UP000295554"/>
    </source>
</evidence>
<dbReference type="Gene3D" id="3.40.50.150">
    <property type="entry name" value="Vaccinia Virus protein VP39"/>
    <property type="match status" value="1"/>
</dbReference>
<dbReference type="PANTHER" id="PTHR34203:SF15">
    <property type="entry name" value="SLL1173 PROTEIN"/>
    <property type="match status" value="1"/>
</dbReference>
<proteinExistence type="predicted"/>
<dbReference type="EMBL" id="SMSE01000004">
    <property type="protein sequence ID" value="TDG12199.1"/>
    <property type="molecule type" value="Genomic_DNA"/>
</dbReference>
<sequence>MHVSRRLREQGVWEPYESSLVLDFLAPGDVFVDVGANIGYFSLLAASRVGPAGAVFAFEPDPDNFTLLTDSVAANGKQDIVHPIRAALAAKTGEARLYLSENNLGDHQIFAAEEGRQSRAIKLLNGAEALSGRLQRLDLLKIDTQGSEYGVVQGLMPLLTSLPTRPRVIIELTPLSLRQCGSSGRALVELLAELDQPLWIIDHLEHRLVASSIGELSQWCDNVDAVAGDAGFMNILVGEGPG</sequence>
<keyword evidence="3" id="KW-1185">Reference proteome</keyword>